<evidence type="ECO:0008006" key="9">
    <source>
        <dbReference type="Google" id="ProtNLM"/>
    </source>
</evidence>
<organism evidence="8">
    <name type="scientific">Davidia involucrata</name>
    <name type="common">Dove tree</name>
    <dbReference type="NCBI Taxonomy" id="16924"/>
    <lineage>
        <taxon>Eukaryota</taxon>
        <taxon>Viridiplantae</taxon>
        <taxon>Streptophyta</taxon>
        <taxon>Embryophyta</taxon>
        <taxon>Tracheophyta</taxon>
        <taxon>Spermatophyta</taxon>
        <taxon>Magnoliopsida</taxon>
        <taxon>eudicotyledons</taxon>
        <taxon>Gunneridae</taxon>
        <taxon>Pentapetalae</taxon>
        <taxon>asterids</taxon>
        <taxon>Cornales</taxon>
        <taxon>Nyssaceae</taxon>
        <taxon>Davidia</taxon>
    </lineage>
</organism>
<evidence type="ECO:0000256" key="1">
    <source>
        <dbReference type="ARBA" id="ARBA00004141"/>
    </source>
</evidence>
<dbReference type="AlphaFoldDB" id="A0A5B7BUP5"/>
<evidence type="ECO:0000256" key="7">
    <source>
        <dbReference type="SAM" id="Phobius"/>
    </source>
</evidence>
<reference evidence="8" key="1">
    <citation type="submission" date="2019-08" db="EMBL/GenBank/DDBJ databases">
        <title>Reference gene set and small RNA set construction with multiple tissues from Davidia involucrata Baill.</title>
        <authorList>
            <person name="Yang H."/>
            <person name="Zhou C."/>
            <person name="Li G."/>
            <person name="Wang J."/>
            <person name="Gao P."/>
            <person name="Wang M."/>
            <person name="Wang R."/>
            <person name="Zhao Y."/>
        </authorList>
    </citation>
    <scope>NUCLEOTIDE SEQUENCE</scope>
    <source>
        <tissue evidence="8">Mixed with DoveR01_LX</tissue>
    </source>
</reference>
<keyword evidence="5 7" id="KW-0472">Membrane</keyword>
<protein>
    <recommendedName>
        <fullName evidence="9">Transmembrane protein 161B</fullName>
    </recommendedName>
</protein>
<dbReference type="PANTHER" id="PTHR13624:SF6">
    <property type="entry name" value="EMEI"/>
    <property type="match status" value="1"/>
</dbReference>
<feature type="transmembrane region" description="Helical" evidence="7">
    <location>
        <begin position="430"/>
        <end position="453"/>
    </location>
</feature>
<feature type="transmembrane region" description="Helical" evidence="7">
    <location>
        <begin position="217"/>
        <end position="234"/>
    </location>
</feature>
<proteinExistence type="inferred from homology"/>
<dbReference type="InterPro" id="IPR019395">
    <property type="entry name" value="Transmembrane_161A/B"/>
</dbReference>
<feature type="transmembrane region" description="Helical" evidence="7">
    <location>
        <begin position="181"/>
        <end position="205"/>
    </location>
</feature>
<keyword evidence="4 7" id="KW-1133">Transmembrane helix</keyword>
<evidence type="ECO:0000256" key="2">
    <source>
        <dbReference type="ARBA" id="ARBA00009706"/>
    </source>
</evidence>
<feature type="transmembrane region" description="Helical" evidence="7">
    <location>
        <begin position="326"/>
        <end position="346"/>
    </location>
</feature>
<dbReference type="PANTHER" id="PTHR13624">
    <property type="entry name" value="RE42071P"/>
    <property type="match status" value="1"/>
</dbReference>
<dbReference type="Pfam" id="PF10268">
    <property type="entry name" value="Tmemb_161AB"/>
    <property type="match status" value="1"/>
</dbReference>
<dbReference type="EMBL" id="GHES01040274">
    <property type="protein sequence ID" value="MPA70833.1"/>
    <property type="molecule type" value="Transcribed_RNA"/>
</dbReference>
<dbReference type="GO" id="GO:0016020">
    <property type="term" value="C:membrane"/>
    <property type="evidence" value="ECO:0007669"/>
    <property type="project" value="UniProtKB-SubCell"/>
</dbReference>
<evidence type="ECO:0000256" key="4">
    <source>
        <dbReference type="ARBA" id="ARBA00022989"/>
    </source>
</evidence>
<comment type="subcellular location">
    <subcellularLocation>
        <location evidence="1">Membrane</location>
        <topology evidence="1">Multi-pass membrane protein</topology>
    </subcellularLocation>
</comment>
<feature type="transmembrane region" description="Helical" evidence="7">
    <location>
        <begin position="147"/>
        <end position="169"/>
    </location>
</feature>
<accession>A0A5B7BUP5</accession>
<gene>
    <name evidence="8" type="ORF">Din_040274</name>
</gene>
<evidence type="ECO:0000256" key="3">
    <source>
        <dbReference type="ARBA" id="ARBA00022692"/>
    </source>
</evidence>
<evidence type="ECO:0000256" key="6">
    <source>
        <dbReference type="ARBA" id="ARBA00023180"/>
    </source>
</evidence>
<feature type="transmembrane region" description="Helical" evidence="7">
    <location>
        <begin position="382"/>
        <end position="403"/>
    </location>
</feature>
<feature type="transmembrane region" description="Helical" evidence="7">
    <location>
        <begin position="254"/>
        <end position="282"/>
    </location>
</feature>
<keyword evidence="3 7" id="KW-0812">Transmembrane</keyword>
<evidence type="ECO:0000313" key="8">
    <source>
        <dbReference type="EMBL" id="MPA70833.1"/>
    </source>
</evidence>
<sequence length="461" mass="51680">MKMMLSIILSNSNLILQASLALSLSLLLSFVNISSLFLQGLHTYIHPDDVSPNNTTSQNGVRAAIRRPGASDSDLKNRKRSKEKFEFDENKAQIFRLKLNDNHLQSRLYFNEFRSVFNSTIVASSCMLLHKFLSGSKDSGILANGSLVPILLGFAGVCRAFILIVRVSFERSASKRSEKQLSVLLGVLGFLLGLTIVFGIVPPFVIDIEFESLDGFGRFWVAVFMGCIAGFLFMPAAKSARAFWLGTDQIRCNLSIICCGWIGTMLLYANYLLTVFTSLLWINPLAKLLVNKSIEDTKGSHLIGRTGDADELVGNVGMLQSDFDKLRLWCLLASGLLQIVTLRLNLQIYLNEAVLCWYQRLHASKVPDLDFSRAKVFLHNHYLCLAVLQFFVPPALVLLFLGFSQIDDYLFDNFQVVCTLLPCSAFVKEVALFVAWWVVFVWSIFTSASLVLYRRGILYVS</sequence>
<comment type="similarity">
    <text evidence="2">Belongs to the TMEM161 family.</text>
</comment>
<keyword evidence="6" id="KW-0325">Glycoprotein</keyword>
<name>A0A5B7BUP5_DAVIN</name>
<evidence type="ECO:0000256" key="5">
    <source>
        <dbReference type="ARBA" id="ARBA00023136"/>
    </source>
</evidence>